<dbReference type="PROSITE" id="PS51918">
    <property type="entry name" value="RADICAL_SAM"/>
    <property type="match status" value="1"/>
</dbReference>
<keyword evidence="2" id="KW-0560">Oxidoreductase</keyword>
<dbReference type="SFLD" id="SFLDF00311">
    <property type="entry name" value="heme_degradation_proteins_(Hut"/>
    <property type="match status" value="1"/>
</dbReference>
<dbReference type="EMBL" id="JACHID010000004">
    <property type="protein sequence ID" value="MBB5021542.1"/>
    <property type="molecule type" value="Genomic_DNA"/>
</dbReference>
<dbReference type="SFLD" id="SFLDG01065">
    <property type="entry name" value="anaerobic_coproporphyrinogen-I"/>
    <property type="match status" value="1"/>
</dbReference>
<dbReference type="Pfam" id="PF04055">
    <property type="entry name" value="Radical_SAM"/>
    <property type="match status" value="1"/>
</dbReference>
<dbReference type="InterPro" id="IPR058240">
    <property type="entry name" value="rSAM_sf"/>
</dbReference>
<dbReference type="GO" id="GO:0051989">
    <property type="term" value="F:coproporphyrinogen dehydrogenase activity"/>
    <property type="evidence" value="ECO:0007669"/>
    <property type="project" value="UniProtKB-EC"/>
</dbReference>
<dbReference type="NCBIfam" id="TIGR04107">
    <property type="entry name" value="rSAM_HutW"/>
    <property type="match status" value="1"/>
</dbReference>
<reference evidence="2 3" key="1">
    <citation type="submission" date="2020-08" db="EMBL/GenBank/DDBJ databases">
        <title>Genomic Encyclopedia of Type Strains, Phase IV (KMG-IV): sequencing the most valuable type-strain genomes for metagenomic binning, comparative biology and taxonomic classification.</title>
        <authorList>
            <person name="Goeker M."/>
        </authorList>
    </citation>
    <scope>NUCLEOTIDE SEQUENCE [LARGE SCALE GENOMIC DNA]</scope>
    <source>
        <strain evidence="2 3">DSM 22071</strain>
    </source>
</reference>
<dbReference type="GO" id="GO:0051539">
    <property type="term" value="F:4 iron, 4 sulfur cluster binding"/>
    <property type="evidence" value="ECO:0007669"/>
    <property type="project" value="TreeGrafter"/>
</dbReference>
<dbReference type="SFLD" id="SFLDS00029">
    <property type="entry name" value="Radical_SAM"/>
    <property type="match status" value="1"/>
</dbReference>
<feature type="domain" description="Radical SAM core" evidence="1">
    <location>
        <begin position="63"/>
        <end position="303"/>
    </location>
</feature>
<dbReference type="SUPFAM" id="SSF102114">
    <property type="entry name" value="Radical SAM enzymes"/>
    <property type="match status" value="1"/>
</dbReference>
<dbReference type="AlphaFoldDB" id="A0A7W8DGN0"/>
<dbReference type="Gene3D" id="3.30.750.200">
    <property type="match status" value="1"/>
</dbReference>
<dbReference type="SMART" id="SM00729">
    <property type="entry name" value="Elp3"/>
    <property type="match status" value="1"/>
</dbReference>
<gene>
    <name evidence="2" type="ORF">HNR37_000854</name>
</gene>
<comment type="caution">
    <text evidence="2">The sequence shown here is derived from an EMBL/GenBank/DDBJ whole genome shotgun (WGS) entry which is preliminary data.</text>
</comment>
<dbReference type="RefSeq" id="WP_183730432.1">
    <property type="nucleotide sequence ID" value="NZ_JACHID010000004.1"/>
</dbReference>
<dbReference type="GO" id="GO:0006779">
    <property type="term" value="P:porphyrin-containing compound biosynthetic process"/>
    <property type="evidence" value="ECO:0007669"/>
    <property type="project" value="TreeGrafter"/>
</dbReference>
<dbReference type="PANTHER" id="PTHR13932">
    <property type="entry name" value="COPROPORPHYRINIGEN III OXIDASE"/>
    <property type="match status" value="1"/>
</dbReference>
<dbReference type="InterPro" id="IPR006638">
    <property type="entry name" value="Elp3/MiaA/NifB-like_rSAM"/>
</dbReference>
<dbReference type="PANTHER" id="PTHR13932:SF9">
    <property type="entry name" value="COPROPORPHYRINOGEN III OXIDASE"/>
    <property type="match status" value="1"/>
</dbReference>
<dbReference type="InterPro" id="IPR034505">
    <property type="entry name" value="Coproporphyrinogen-III_oxidase"/>
</dbReference>
<keyword evidence="3" id="KW-1185">Reference proteome</keyword>
<dbReference type="EC" id="1.3.98.3" evidence="2"/>
<name>A0A7W8DGN0_9BACT</name>
<organism evidence="2 3">
    <name type="scientific">Desulfurispira natronophila</name>
    <dbReference type="NCBI Taxonomy" id="682562"/>
    <lineage>
        <taxon>Bacteria</taxon>
        <taxon>Pseudomonadati</taxon>
        <taxon>Chrysiogenota</taxon>
        <taxon>Chrysiogenia</taxon>
        <taxon>Chrysiogenales</taxon>
        <taxon>Chrysiogenaceae</taxon>
        <taxon>Desulfurispira</taxon>
    </lineage>
</organism>
<sequence>MQLSDSTSSFSASSTTIEQYYAHIGDNPIASAFQKKAAVHAGMQVPNLDVTRFQEAFRSLMDQPRSGKCAAYISIPFCKTRCLYCGFFNRFHHKDLETAFVDALLRELKLTSNDPAVTSGPVHALYFGGGTPNALSAENLRRVLDAATCYLPLANDCEITVEGRIHGFGQDKIDACLEGGANRFSIGVQSFDTNVRRSMARIDDRESVLQALERLIATDQAAVVIDLVYGFPGQTMEIWEEDVRTAASLALDGADLYQLNVLPHSELAKRIAQGAIEPAADMARQARMFEQGLDVMEANRWKRLSVSHWGRTTRERNLYNQLVKNKAHILAFGCGAGGSLHGHGYFVERDLERYLDSVREGRKPLAMVTARPETDRNVTGAITGGFDVGALNLQQLAALLGTEILDQCLPLFEQWVKAGLLEQSGHWVVLSRAGQFWNVTMAQYLLECIASLRESTLTPAMGQ</sequence>
<dbReference type="CDD" id="cd01335">
    <property type="entry name" value="Radical_SAM"/>
    <property type="match status" value="1"/>
</dbReference>
<dbReference type="GO" id="GO:0005737">
    <property type="term" value="C:cytoplasm"/>
    <property type="evidence" value="ECO:0007669"/>
    <property type="project" value="TreeGrafter"/>
</dbReference>
<evidence type="ECO:0000313" key="3">
    <source>
        <dbReference type="Proteomes" id="UP000528322"/>
    </source>
</evidence>
<evidence type="ECO:0000259" key="1">
    <source>
        <dbReference type="PROSITE" id="PS51918"/>
    </source>
</evidence>
<proteinExistence type="predicted"/>
<dbReference type="InterPro" id="IPR007197">
    <property type="entry name" value="rSAM"/>
</dbReference>
<dbReference type="InterPro" id="IPR026332">
    <property type="entry name" value="HutW"/>
</dbReference>
<accession>A0A7W8DGN0</accession>
<protein>
    <submittedName>
        <fullName evidence="2">Oxygen-independent coproporphyrinogen-3 oxidase</fullName>
        <ecNumber evidence="2">1.3.98.3</ecNumber>
    </submittedName>
</protein>
<dbReference type="Proteomes" id="UP000528322">
    <property type="component" value="Unassembled WGS sequence"/>
</dbReference>
<evidence type="ECO:0000313" key="2">
    <source>
        <dbReference type="EMBL" id="MBB5021542.1"/>
    </source>
</evidence>